<dbReference type="PANTHER" id="PTHR13136">
    <property type="entry name" value="TESTIS DEVELOPMENT PROTEIN PRTD"/>
    <property type="match status" value="1"/>
</dbReference>
<evidence type="ECO:0000313" key="3">
    <source>
        <dbReference type="Proteomes" id="UP001501074"/>
    </source>
</evidence>
<dbReference type="Gene3D" id="3.40.50.1820">
    <property type="entry name" value="alpha/beta hydrolase"/>
    <property type="match status" value="1"/>
</dbReference>
<evidence type="ECO:0000259" key="1">
    <source>
        <dbReference type="Pfam" id="PF20408"/>
    </source>
</evidence>
<dbReference type="PANTHER" id="PTHR13136:SF11">
    <property type="entry name" value="TESTIS-EXPRESSED PROTEIN 30"/>
    <property type="match status" value="1"/>
</dbReference>
<organism evidence="2 3">
    <name type="scientific">Kineosporia mesophila</name>
    <dbReference type="NCBI Taxonomy" id="566012"/>
    <lineage>
        <taxon>Bacteria</taxon>
        <taxon>Bacillati</taxon>
        <taxon>Actinomycetota</taxon>
        <taxon>Actinomycetes</taxon>
        <taxon>Kineosporiales</taxon>
        <taxon>Kineosporiaceae</taxon>
        <taxon>Kineosporia</taxon>
    </lineage>
</organism>
<sequence>MASRVIEDEAERPVGELASVVVEIPTGTGPARAHLWTPDGPPVGRIVLGHGAGGGIGAADLVAVRDRAVAAGWQAVLVEQPWRVAGKKVASPPPRLDIGWNAVMEALPALPGVPLVVGGRSAGARVACRTAAAHGARAVLCLAFPLHPPGRPEKSRAHELALPHEADIDVLVVQGHRDAFGSGPDIAALELPGVEVRGVEGDHSLKKYGPVADAVADRLPEWARAWPTAVDGAE</sequence>
<name>A0ABP6ZS77_9ACTN</name>
<gene>
    <name evidence="2" type="ORF">GCM10022223_38600</name>
</gene>
<accession>A0ABP6ZS77</accession>
<dbReference type="Pfam" id="PF20408">
    <property type="entry name" value="Abhydrolase_11"/>
    <property type="match status" value="1"/>
</dbReference>
<comment type="caution">
    <text evidence="2">The sequence shown here is derived from an EMBL/GenBank/DDBJ whole genome shotgun (WGS) entry which is preliminary data.</text>
</comment>
<protein>
    <recommendedName>
        <fullName evidence="1">KANL3/Tex30 alpha/beta hydrolase-like domain-containing protein</fullName>
    </recommendedName>
</protein>
<feature type="domain" description="KANL3/Tex30 alpha/beta hydrolase-like" evidence="1">
    <location>
        <begin position="45"/>
        <end position="207"/>
    </location>
</feature>
<dbReference type="RefSeq" id="WP_231480769.1">
    <property type="nucleotide sequence ID" value="NZ_BAAAZO010000006.1"/>
</dbReference>
<reference evidence="3" key="1">
    <citation type="journal article" date="2019" name="Int. J. Syst. Evol. Microbiol.">
        <title>The Global Catalogue of Microorganisms (GCM) 10K type strain sequencing project: providing services to taxonomists for standard genome sequencing and annotation.</title>
        <authorList>
            <consortium name="The Broad Institute Genomics Platform"/>
            <consortium name="The Broad Institute Genome Sequencing Center for Infectious Disease"/>
            <person name="Wu L."/>
            <person name="Ma J."/>
        </authorList>
    </citation>
    <scope>NUCLEOTIDE SEQUENCE [LARGE SCALE GENOMIC DNA]</scope>
    <source>
        <strain evidence="3">JCM 16902</strain>
    </source>
</reference>
<dbReference type="SUPFAM" id="SSF53474">
    <property type="entry name" value="alpha/beta-Hydrolases"/>
    <property type="match status" value="1"/>
</dbReference>
<dbReference type="Proteomes" id="UP001501074">
    <property type="component" value="Unassembled WGS sequence"/>
</dbReference>
<dbReference type="InterPro" id="IPR029058">
    <property type="entry name" value="AB_hydrolase_fold"/>
</dbReference>
<proteinExistence type="predicted"/>
<dbReference type="EMBL" id="BAAAZO010000006">
    <property type="protein sequence ID" value="GAA3618162.1"/>
    <property type="molecule type" value="Genomic_DNA"/>
</dbReference>
<keyword evidence="3" id="KW-1185">Reference proteome</keyword>
<evidence type="ECO:0000313" key="2">
    <source>
        <dbReference type="EMBL" id="GAA3618162.1"/>
    </source>
</evidence>
<dbReference type="InterPro" id="IPR046879">
    <property type="entry name" value="KANL3/Tex30_Abhydrolase"/>
</dbReference>
<dbReference type="InterPro" id="IPR026555">
    <property type="entry name" value="NSL3/Tex30"/>
</dbReference>